<dbReference type="InterPro" id="IPR033704">
    <property type="entry name" value="dUTPase_trimeric"/>
</dbReference>
<reference evidence="5" key="1">
    <citation type="journal article" date="2019" name="Int. J. Syst. Evol. Microbiol.">
        <title>The Global Catalogue of Microorganisms (GCM) 10K type strain sequencing project: providing services to taxonomists for standard genome sequencing and annotation.</title>
        <authorList>
            <consortium name="The Broad Institute Genomics Platform"/>
            <consortium name="The Broad Institute Genome Sequencing Center for Infectious Disease"/>
            <person name="Wu L."/>
            <person name="Ma J."/>
        </authorList>
    </citation>
    <scope>NUCLEOTIDE SEQUENCE [LARGE SCALE GENOMIC DNA]</scope>
    <source>
        <strain evidence="5">CECT 7184</strain>
    </source>
</reference>
<keyword evidence="5" id="KW-1185">Reference proteome</keyword>
<dbReference type="Proteomes" id="UP001242368">
    <property type="component" value="Unassembled WGS sequence"/>
</dbReference>
<evidence type="ECO:0000256" key="1">
    <source>
        <dbReference type="ARBA" id="ARBA00022801"/>
    </source>
</evidence>
<keyword evidence="3" id="KW-1133">Transmembrane helix</keyword>
<evidence type="ECO:0000313" key="4">
    <source>
        <dbReference type="EMBL" id="MDN3708825.1"/>
    </source>
</evidence>
<comment type="caution">
    <text evidence="4">The sequence shown here is derived from an EMBL/GenBank/DDBJ whole genome shotgun (WGS) entry which is preliminary data.</text>
</comment>
<dbReference type="SUPFAM" id="SSF51283">
    <property type="entry name" value="dUTPase-like"/>
    <property type="match status" value="1"/>
</dbReference>
<dbReference type="EMBL" id="JAUFQU010000001">
    <property type="protein sequence ID" value="MDN3708825.1"/>
    <property type="molecule type" value="Genomic_DNA"/>
</dbReference>
<organism evidence="4 5">
    <name type="scientific">Paenimyroides ceti</name>
    <dbReference type="NCBI Taxonomy" id="395087"/>
    <lineage>
        <taxon>Bacteria</taxon>
        <taxon>Pseudomonadati</taxon>
        <taxon>Bacteroidota</taxon>
        <taxon>Flavobacteriia</taxon>
        <taxon>Flavobacteriales</taxon>
        <taxon>Flavobacteriaceae</taxon>
        <taxon>Paenimyroides</taxon>
    </lineage>
</organism>
<dbReference type="InterPro" id="IPR036157">
    <property type="entry name" value="dUTPase-like_sf"/>
</dbReference>
<evidence type="ECO:0000256" key="2">
    <source>
        <dbReference type="ARBA" id="ARBA00023080"/>
    </source>
</evidence>
<gene>
    <name evidence="4" type="ORF">QW060_17125</name>
</gene>
<protein>
    <submittedName>
        <fullName evidence="4">Deoxycytidine triphosphate deaminase</fullName>
    </submittedName>
</protein>
<dbReference type="InterPro" id="IPR011962">
    <property type="entry name" value="dCTP_deaminase"/>
</dbReference>
<proteinExistence type="predicted"/>
<dbReference type="PANTHER" id="PTHR42680:SF3">
    <property type="entry name" value="DCTP DEAMINASE"/>
    <property type="match status" value="1"/>
</dbReference>
<keyword evidence="2" id="KW-0546">Nucleotide metabolism</keyword>
<name>A0ABT8CX61_9FLAO</name>
<dbReference type="Gene3D" id="2.70.40.10">
    <property type="match status" value="1"/>
</dbReference>
<keyword evidence="3" id="KW-0472">Membrane</keyword>
<keyword evidence="1" id="KW-0378">Hydrolase</keyword>
<dbReference type="PANTHER" id="PTHR42680">
    <property type="entry name" value="DCTP DEAMINASE"/>
    <property type="match status" value="1"/>
</dbReference>
<accession>A0ABT8CX61</accession>
<sequence>MAFLGKEDLKDILCKENIILDDNDTCCYEKDNLKQASYELKLGKEVYLTDNKKQVKTILTDKKDVITINPGQFALLLTEETVNMPGNLLGFISIKASEKLKGLINVSGFHVDPGFKGKLLFSVYNASPSKIQLTKGSPYFLIWFSEIRTPLEKEDLYSSKNHQGQNTIESKYITPLINGEMASPHVLLKKINSQKDFINRLLWIAGIITTISIGITIKIWSDSDTFKKDMKWD</sequence>
<dbReference type="Pfam" id="PF22769">
    <property type="entry name" value="DCD"/>
    <property type="match status" value="1"/>
</dbReference>
<dbReference type="CDD" id="cd07557">
    <property type="entry name" value="trimeric_dUTPase"/>
    <property type="match status" value="1"/>
</dbReference>
<evidence type="ECO:0000256" key="3">
    <source>
        <dbReference type="SAM" id="Phobius"/>
    </source>
</evidence>
<keyword evidence="3" id="KW-0812">Transmembrane</keyword>
<dbReference type="RefSeq" id="WP_290364647.1">
    <property type="nucleotide sequence ID" value="NZ_JAUFQU010000001.1"/>
</dbReference>
<evidence type="ECO:0000313" key="5">
    <source>
        <dbReference type="Proteomes" id="UP001242368"/>
    </source>
</evidence>
<feature type="transmembrane region" description="Helical" evidence="3">
    <location>
        <begin position="201"/>
        <end position="221"/>
    </location>
</feature>